<keyword evidence="4" id="KW-1185">Reference proteome</keyword>
<feature type="region of interest" description="Disordered" evidence="1">
    <location>
        <begin position="131"/>
        <end position="159"/>
    </location>
</feature>
<protein>
    <recommendedName>
        <fullName evidence="5">SPOR domain-containing protein</fullName>
    </recommendedName>
</protein>
<keyword evidence="2" id="KW-0732">Signal</keyword>
<dbReference type="RefSeq" id="WP_170052631.1">
    <property type="nucleotide sequence ID" value="NZ_JABBKX010000001.1"/>
</dbReference>
<dbReference type="EMBL" id="JABBKX010000001">
    <property type="protein sequence ID" value="NMJ40383.1"/>
    <property type="molecule type" value="Genomic_DNA"/>
</dbReference>
<evidence type="ECO:0000256" key="1">
    <source>
        <dbReference type="SAM" id="MobiDB-lite"/>
    </source>
</evidence>
<evidence type="ECO:0000313" key="4">
    <source>
        <dbReference type="Proteomes" id="UP000548582"/>
    </source>
</evidence>
<gene>
    <name evidence="3" type="ORF">GWK16_03965</name>
</gene>
<reference evidence="3 4" key="1">
    <citation type="submission" date="2020-03" db="EMBL/GenBank/DDBJ databases">
        <authorList>
            <person name="Sun Q."/>
        </authorList>
    </citation>
    <scope>NUCLEOTIDE SEQUENCE [LARGE SCALE GENOMIC DNA]</scope>
    <source>
        <strain evidence="3 4">JC162</strain>
    </source>
</reference>
<organism evidence="3 4">
    <name type="scientific">Neoroseomonas marina</name>
    <dbReference type="NCBI Taxonomy" id="1232220"/>
    <lineage>
        <taxon>Bacteria</taxon>
        <taxon>Pseudomonadati</taxon>
        <taxon>Pseudomonadota</taxon>
        <taxon>Alphaproteobacteria</taxon>
        <taxon>Acetobacterales</taxon>
        <taxon>Acetobacteraceae</taxon>
        <taxon>Neoroseomonas</taxon>
    </lineage>
</organism>
<evidence type="ECO:0008006" key="5">
    <source>
        <dbReference type="Google" id="ProtNLM"/>
    </source>
</evidence>
<accession>A0A848EA87</accession>
<evidence type="ECO:0000313" key="3">
    <source>
        <dbReference type="EMBL" id="NMJ40383.1"/>
    </source>
</evidence>
<proteinExistence type="predicted"/>
<dbReference type="Proteomes" id="UP000548582">
    <property type="component" value="Unassembled WGS sequence"/>
</dbReference>
<evidence type="ECO:0000256" key="2">
    <source>
        <dbReference type="SAM" id="SignalP"/>
    </source>
</evidence>
<comment type="caution">
    <text evidence="3">The sequence shown here is derived from an EMBL/GenBank/DDBJ whole genome shotgun (WGS) entry which is preliminary data.</text>
</comment>
<sequence>MIATALLAVAVPMASARAQDTVPTPGPAAAPVTAAPAAAPAAISYVQRGVPAEATAENGVIARERAFVAGRRAAWDRIASAAGVTRQLSDAQIESMVASIIIEEERTSPTRYAGRITVNFVPSRVRAITGSAVADGGGTPGPAPAGTAPDGDAPPRPAAPVPVASTVEAVALYGSLNEWLELRRRLRGQARIEVTAISTDRARLRLGLRTAPGVAAQELAQQGITLVPGSGAPGDAWRVALAGRS</sequence>
<feature type="signal peptide" evidence="2">
    <location>
        <begin position="1"/>
        <end position="18"/>
    </location>
</feature>
<name>A0A848EA87_9PROT</name>
<feature type="chain" id="PRO_5032554748" description="SPOR domain-containing protein" evidence="2">
    <location>
        <begin position="19"/>
        <end position="245"/>
    </location>
</feature>
<dbReference type="AlphaFoldDB" id="A0A848EA87"/>